<protein>
    <submittedName>
        <fullName evidence="1">Terminase</fullName>
    </submittedName>
</protein>
<dbReference type="Proteomes" id="UP001500657">
    <property type="component" value="Unassembled WGS sequence"/>
</dbReference>
<evidence type="ECO:0000313" key="1">
    <source>
        <dbReference type="EMBL" id="GAA0260533.1"/>
    </source>
</evidence>
<comment type="caution">
    <text evidence="1">The sequence shown here is derived from an EMBL/GenBank/DDBJ whole genome shotgun (WGS) entry which is preliminary data.</text>
</comment>
<dbReference type="Gene3D" id="1.10.10.60">
    <property type="entry name" value="Homeodomain-like"/>
    <property type="match status" value="1"/>
</dbReference>
<proteinExistence type="predicted"/>
<dbReference type="EMBL" id="BAAAFO010000004">
    <property type="protein sequence ID" value="GAA0260533.1"/>
    <property type="molecule type" value="Genomic_DNA"/>
</dbReference>
<reference evidence="1 2" key="1">
    <citation type="journal article" date="2019" name="Int. J. Syst. Evol. Microbiol.">
        <title>The Global Catalogue of Microorganisms (GCM) 10K type strain sequencing project: providing services to taxonomists for standard genome sequencing and annotation.</title>
        <authorList>
            <consortium name="The Broad Institute Genomics Platform"/>
            <consortium name="The Broad Institute Genome Sequencing Center for Infectious Disease"/>
            <person name="Wu L."/>
            <person name="Ma J."/>
        </authorList>
    </citation>
    <scope>NUCLEOTIDE SEQUENCE [LARGE SCALE GENOMIC DNA]</scope>
    <source>
        <strain evidence="1 2">JCM 16242</strain>
    </source>
</reference>
<dbReference type="Pfam" id="PF20901">
    <property type="entry name" value="Sf6_terminase"/>
    <property type="match status" value="1"/>
</dbReference>
<accession>A0ABN0UT15</accession>
<dbReference type="InterPro" id="IPR048683">
    <property type="entry name" value="Sf6_terminase"/>
</dbReference>
<sequence>MGRPSLYTPELIEAIAERLSKGEPMAAICRDEGMPAYRTVKDWMDTSPDVSALIARAREEGFDAIAAGTLEIADDGRNDYMEQSDDEGGIAFKLNGEHIQRSKLRIETRLKLLAKWDPKRYGDRMTLAGDADNPVMGMTEAQVDARLAVLQAKLLADKPDA</sequence>
<organism evidence="1 2">
    <name type="scientific">Rhodanobacter caeni</name>
    <dbReference type="NCBI Taxonomy" id="657654"/>
    <lineage>
        <taxon>Bacteria</taxon>
        <taxon>Pseudomonadati</taxon>
        <taxon>Pseudomonadota</taxon>
        <taxon>Gammaproteobacteria</taxon>
        <taxon>Lysobacterales</taxon>
        <taxon>Rhodanobacteraceae</taxon>
        <taxon>Rhodanobacter</taxon>
    </lineage>
</organism>
<evidence type="ECO:0000313" key="2">
    <source>
        <dbReference type="Proteomes" id="UP001500657"/>
    </source>
</evidence>
<gene>
    <name evidence="1" type="ORF">GCM10009126_27470</name>
</gene>
<keyword evidence="2" id="KW-1185">Reference proteome</keyword>
<name>A0ABN0UT15_9GAMM</name>